<evidence type="ECO:0000313" key="2">
    <source>
        <dbReference type="WBParaSite" id="jg1888"/>
    </source>
</evidence>
<evidence type="ECO:0000313" key="1">
    <source>
        <dbReference type="Proteomes" id="UP000887574"/>
    </source>
</evidence>
<protein>
    <submittedName>
        <fullName evidence="2">Uncharacterized protein</fullName>
    </submittedName>
</protein>
<dbReference type="Proteomes" id="UP000887574">
    <property type="component" value="Unplaced"/>
</dbReference>
<keyword evidence="1" id="KW-1185">Reference proteome</keyword>
<sequence length="95" mass="10469">MSAYAALCLALVMPRFTNEHGSAKQLAKHYPYGVLNQHDGQRTIVVSAVRIEQERAYIKIGNKAAHDGLNPGSSDDEDGGAKTLWWSQLITKSRD</sequence>
<accession>A0A915DF03</accession>
<dbReference type="WBParaSite" id="jg1888">
    <property type="protein sequence ID" value="jg1888"/>
    <property type="gene ID" value="jg1888"/>
</dbReference>
<dbReference type="AlphaFoldDB" id="A0A915DF03"/>
<organism evidence="1 2">
    <name type="scientific">Ditylenchus dipsaci</name>
    <dbReference type="NCBI Taxonomy" id="166011"/>
    <lineage>
        <taxon>Eukaryota</taxon>
        <taxon>Metazoa</taxon>
        <taxon>Ecdysozoa</taxon>
        <taxon>Nematoda</taxon>
        <taxon>Chromadorea</taxon>
        <taxon>Rhabditida</taxon>
        <taxon>Tylenchina</taxon>
        <taxon>Tylenchomorpha</taxon>
        <taxon>Sphaerularioidea</taxon>
        <taxon>Anguinidae</taxon>
        <taxon>Anguininae</taxon>
        <taxon>Ditylenchus</taxon>
    </lineage>
</organism>
<name>A0A915DF03_9BILA</name>
<reference evidence="2" key="1">
    <citation type="submission" date="2022-11" db="UniProtKB">
        <authorList>
            <consortium name="WormBaseParasite"/>
        </authorList>
    </citation>
    <scope>IDENTIFICATION</scope>
</reference>
<proteinExistence type="predicted"/>